<evidence type="ECO:0000313" key="2">
    <source>
        <dbReference type="EMBL" id="MBD2533682.1"/>
    </source>
</evidence>
<evidence type="ECO:0000313" key="3">
    <source>
        <dbReference type="Proteomes" id="UP000623440"/>
    </source>
</evidence>
<accession>A0ABR8DXS0</accession>
<proteinExistence type="predicted"/>
<dbReference type="Pfam" id="PF01609">
    <property type="entry name" value="DDE_Tnp_1"/>
    <property type="match status" value="1"/>
</dbReference>
<keyword evidence="3" id="KW-1185">Reference proteome</keyword>
<protein>
    <submittedName>
        <fullName evidence="2">Transposase</fullName>
    </submittedName>
</protein>
<comment type="caution">
    <text evidence="2">The sequence shown here is derived from an EMBL/GenBank/DDBJ whole genome shotgun (WGS) entry which is preliminary data.</text>
</comment>
<dbReference type="Proteomes" id="UP000623440">
    <property type="component" value="Unassembled WGS sequence"/>
</dbReference>
<organism evidence="2 3">
    <name type="scientific">Nostoc flagelliforme FACHB-838</name>
    <dbReference type="NCBI Taxonomy" id="2692904"/>
    <lineage>
        <taxon>Bacteria</taxon>
        <taxon>Bacillati</taxon>
        <taxon>Cyanobacteriota</taxon>
        <taxon>Cyanophyceae</taxon>
        <taxon>Nostocales</taxon>
        <taxon>Nostocaceae</taxon>
        <taxon>Nostoc</taxon>
    </lineage>
</organism>
<dbReference type="InterPro" id="IPR002559">
    <property type="entry name" value="Transposase_11"/>
</dbReference>
<gene>
    <name evidence="2" type="ORF">H6G97_30670</name>
</gene>
<dbReference type="EMBL" id="JACJSI010000109">
    <property type="protein sequence ID" value="MBD2533682.1"/>
    <property type="molecule type" value="Genomic_DNA"/>
</dbReference>
<evidence type="ECO:0000259" key="1">
    <source>
        <dbReference type="Pfam" id="PF01609"/>
    </source>
</evidence>
<sequence>MWFNLTTNDITDCEILLDLLEQLDHEIEQVSSDGGYDTFGCYDTIARREAKAIIPPRSNAKIQFSSNPKTRLIQETKICVQFIKLAANNGNRNLVIIDDH</sequence>
<feature type="domain" description="Transposase IS4-like" evidence="1">
    <location>
        <begin position="2"/>
        <end position="65"/>
    </location>
</feature>
<dbReference type="RefSeq" id="WP_190944239.1">
    <property type="nucleotide sequence ID" value="NZ_JACJSI010000109.1"/>
</dbReference>
<reference evidence="2 3" key="1">
    <citation type="journal article" date="2020" name="ISME J.">
        <title>Comparative genomics reveals insights into cyanobacterial evolution and habitat adaptation.</title>
        <authorList>
            <person name="Chen M.Y."/>
            <person name="Teng W.K."/>
            <person name="Zhao L."/>
            <person name="Hu C.X."/>
            <person name="Zhou Y.K."/>
            <person name="Han B.P."/>
            <person name="Song L.R."/>
            <person name="Shu W.S."/>
        </authorList>
    </citation>
    <scope>NUCLEOTIDE SEQUENCE [LARGE SCALE GENOMIC DNA]</scope>
    <source>
        <strain evidence="2 3">FACHB-838</strain>
    </source>
</reference>
<name>A0ABR8DXS0_9NOSO</name>